<reference evidence="1 2" key="1">
    <citation type="submission" date="2018-07" db="EMBL/GenBank/DDBJ databases">
        <title>Genome sequence of Roseomonas fauriae ATCC 49958.</title>
        <authorList>
            <person name="Sant'Anna F.H."/>
            <person name="Baldani J.I."/>
            <person name="Zilli J.E."/>
            <person name="Reis V.M."/>
            <person name="Hartmann A."/>
            <person name="Cruz L."/>
            <person name="de Souza E.M."/>
            <person name="de Oliveira Pedrosa F."/>
            <person name="Passaglia L.M.P."/>
        </authorList>
    </citation>
    <scope>NUCLEOTIDE SEQUENCE [LARGE SCALE GENOMIC DNA]</scope>
    <source>
        <strain evidence="1 2">ATCC 49958</strain>
    </source>
</reference>
<evidence type="ECO:0000313" key="2">
    <source>
        <dbReference type="Proteomes" id="UP000476837"/>
    </source>
</evidence>
<sequence>MGADMALSDACSEFISEVDEAARRLAEAVHWYAAPGMPLSYGEEIDALRRACAKVDASPLDPEARAELLRLAVAVLRYLETPPDAPQLQQRRCEMETLIRLLQAGLSAEDAAEVPAVIKDVAQENERTAAAAARLRAMLSKLGKPAYDVAIKVISDIASATAKKFLGL</sequence>
<dbReference type="InterPro" id="IPR016891">
    <property type="entry name" value="DUF2321"/>
</dbReference>
<organism evidence="1 2">
    <name type="scientific">Azospirillum brasilense</name>
    <dbReference type="NCBI Taxonomy" id="192"/>
    <lineage>
        <taxon>Bacteria</taxon>
        <taxon>Pseudomonadati</taxon>
        <taxon>Pseudomonadota</taxon>
        <taxon>Alphaproteobacteria</taxon>
        <taxon>Rhodospirillales</taxon>
        <taxon>Azospirillaceae</taxon>
        <taxon>Azospirillum</taxon>
    </lineage>
</organism>
<evidence type="ECO:0000313" key="1">
    <source>
        <dbReference type="EMBL" id="KAA0676148.1"/>
    </source>
</evidence>
<dbReference type="EMBL" id="QOKV01000053">
    <property type="protein sequence ID" value="KAA0676148.1"/>
    <property type="molecule type" value="Genomic_DNA"/>
</dbReference>
<gene>
    <name evidence="1" type="ORF">DS837_31340</name>
</gene>
<name>A0A6L3ATH4_AZOBR</name>
<accession>A0A6L3ATH4</accession>
<dbReference type="Proteomes" id="UP000476837">
    <property type="component" value="Unassembled WGS sequence"/>
</dbReference>
<comment type="caution">
    <text evidence="1">The sequence shown here is derived from an EMBL/GenBank/DDBJ whole genome shotgun (WGS) entry which is preliminary data.</text>
</comment>
<dbReference type="Pfam" id="PF10083">
    <property type="entry name" value="DUF2321"/>
    <property type="match status" value="1"/>
</dbReference>
<proteinExistence type="predicted"/>
<protein>
    <submittedName>
        <fullName evidence="1">DUF2321 domain-containing protein</fullName>
    </submittedName>
</protein>
<dbReference type="AlphaFoldDB" id="A0A6L3ATH4"/>